<gene>
    <name evidence="11" type="ORF">BST96_08970</name>
</gene>
<dbReference type="InterPro" id="IPR000719">
    <property type="entry name" value="Prot_kinase_dom"/>
</dbReference>
<dbReference type="STRING" id="716816.BST96_08970"/>
<proteinExistence type="predicted"/>
<evidence type="ECO:0000256" key="8">
    <source>
        <dbReference type="SAM" id="Coils"/>
    </source>
</evidence>
<keyword evidence="4 7" id="KW-0547">Nucleotide-binding</keyword>
<dbReference type="SUPFAM" id="SSF56112">
    <property type="entry name" value="Protein kinase-like (PK-like)"/>
    <property type="match status" value="1"/>
</dbReference>
<dbReference type="GO" id="GO:0004674">
    <property type="term" value="F:protein serine/threonine kinase activity"/>
    <property type="evidence" value="ECO:0007669"/>
    <property type="project" value="UniProtKB-KW"/>
</dbReference>
<evidence type="ECO:0000256" key="6">
    <source>
        <dbReference type="ARBA" id="ARBA00022840"/>
    </source>
</evidence>
<protein>
    <recommendedName>
        <fullName evidence="1">non-specific serine/threonine protein kinase</fullName>
        <ecNumber evidence="1">2.7.11.1</ecNumber>
    </recommendedName>
</protein>
<keyword evidence="2" id="KW-0723">Serine/threonine-protein kinase</keyword>
<dbReference type="InterPro" id="IPR017441">
    <property type="entry name" value="Protein_kinase_ATP_BS"/>
</dbReference>
<feature type="domain" description="Protein kinase" evidence="10">
    <location>
        <begin position="10"/>
        <end position="268"/>
    </location>
</feature>
<organism evidence="11 12">
    <name type="scientific">Oceanicoccus sagamiensis</name>
    <dbReference type="NCBI Taxonomy" id="716816"/>
    <lineage>
        <taxon>Bacteria</taxon>
        <taxon>Pseudomonadati</taxon>
        <taxon>Pseudomonadota</taxon>
        <taxon>Gammaproteobacteria</taxon>
        <taxon>Cellvibrionales</taxon>
        <taxon>Spongiibacteraceae</taxon>
        <taxon>Oceanicoccus</taxon>
    </lineage>
</organism>
<name>A0A1X9N840_9GAMM</name>
<evidence type="ECO:0000256" key="7">
    <source>
        <dbReference type="PROSITE-ProRule" id="PRU10141"/>
    </source>
</evidence>
<keyword evidence="5" id="KW-0418">Kinase</keyword>
<evidence type="ECO:0000313" key="11">
    <source>
        <dbReference type="EMBL" id="ARN74238.1"/>
    </source>
</evidence>
<dbReference type="InterPro" id="IPR045269">
    <property type="entry name" value="Atg1-like"/>
</dbReference>
<dbReference type="PROSITE" id="PS00108">
    <property type="entry name" value="PROTEIN_KINASE_ST"/>
    <property type="match status" value="1"/>
</dbReference>
<keyword evidence="3" id="KW-0808">Transferase</keyword>
<keyword evidence="6 7" id="KW-0067">ATP-binding</keyword>
<evidence type="ECO:0000256" key="4">
    <source>
        <dbReference type="ARBA" id="ARBA00022741"/>
    </source>
</evidence>
<evidence type="ECO:0000256" key="3">
    <source>
        <dbReference type="ARBA" id="ARBA00022679"/>
    </source>
</evidence>
<dbReference type="Gene3D" id="3.30.200.20">
    <property type="entry name" value="Phosphorylase Kinase, domain 1"/>
    <property type="match status" value="1"/>
</dbReference>
<evidence type="ECO:0000256" key="5">
    <source>
        <dbReference type="ARBA" id="ARBA00022777"/>
    </source>
</evidence>
<dbReference type="InterPro" id="IPR011009">
    <property type="entry name" value="Kinase-like_dom_sf"/>
</dbReference>
<dbReference type="PROSITE" id="PS00107">
    <property type="entry name" value="PROTEIN_KINASE_ATP"/>
    <property type="match status" value="1"/>
</dbReference>
<feature type="compositionally biased region" description="Low complexity" evidence="9">
    <location>
        <begin position="296"/>
        <end position="322"/>
    </location>
</feature>
<accession>A0A1X9N840</accession>
<dbReference type="RefSeq" id="WP_085758376.1">
    <property type="nucleotide sequence ID" value="NZ_CP019343.1"/>
</dbReference>
<evidence type="ECO:0000256" key="1">
    <source>
        <dbReference type="ARBA" id="ARBA00012513"/>
    </source>
</evidence>
<keyword evidence="8" id="KW-0175">Coiled coil</keyword>
<keyword evidence="12" id="KW-1185">Reference proteome</keyword>
<sequence length="1064" mass="116401">MASAPEIPGYEILEPLGEGGMATVYLGVQKNFQRKVAVKILSARLLSDASFGVRFLREARIVAQLSHQNIVPVFDVGQHGDCHYIAMELLRGGDLKQRLAKGMPLSECLEITQQIASALHYASSKNFVHRDIKPENILFREDGSAVVSDFGIARSTESETNMTLTGTIIGTPSYMSPEQAQAQTLDGRSDLYSLGIILFEMLTGNVPFTADSAISIGLKHITDPIPELPDEVAEFQDLIDKALAKSPEDRFQTGQEFIDALDEIQANLQSGTESTTIISADALKRHKSASSRRRASGSTSVSRSRARNTTGGRTRSNTGKGRTALRNQPAAAGGSKKIILAASIVGVLALAGVGGWWVSNTESISAADAESLALKEQTLSLLDNANEALADGRLFEPADNNAQYYYTTALALAPMNQQAIDGIEALISTYLDSAQKSMGDVDEAAAAQWLNRSAQIAFYANDQSLLERQQTLRADLFQMQQQNIRQDQRQGQVELLLAGAKKALSENKLSSPIGDNAYDKYQSVLALDPENNSALEGIANIAATFLQQSTAEAQKGNFIRARALIAAAIQVDSQHPNLQVAQTTINDLEAKKRSDDMRLAKQKPLSPEEIAQQKAAAQKARIEQITGLLAGAAKDLQEDRLQSPAGNNAVAKFRSVLQLDPSNLDALEGLQKVGEKYVVLANAQLKNLKIDKADSYLNIAQKLVPNSQQLFAARRAVLDAREDRAIQRELELERQRQIKELLAAAKKDQDAGRLSAPLGNNALEKFSQVLVLDPINTSANSGRNKIVDQLVVDTGKAIKANQFDQAEAYIGTMSRFFPKGSKTRSLKNDLAKAKEVYARLQREKNGLLKRAERLAEKSPSDTNNSQLRAMYKRILEIESNNSAANVGLMKVGDYDLGIANTAIQARNYQKASLHINYVEQSTSDHPGLAAMKKRVEDAIAAQAEAEGLIESTSGHYAKAQKLSDDNIARNALKAVYRDILAAKTVDPGHPKITPALEQLEEKYVDSIAYYSEKKSFTRGKEMIEDALSMDIPLQRIVEQQELLLINEKEFKEKKKRLTRQMGVF</sequence>
<dbReference type="AlphaFoldDB" id="A0A1X9N840"/>
<dbReference type="EMBL" id="CP019343">
    <property type="protein sequence ID" value="ARN74238.1"/>
    <property type="molecule type" value="Genomic_DNA"/>
</dbReference>
<dbReference type="FunFam" id="1.10.510.10:FF:000021">
    <property type="entry name" value="Serine/threonine protein kinase"/>
    <property type="match status" value="1"/>
</dbReference>
<feature type="coiled-coil region" evidence="8">
    <location>
        <begin position="823"/>
        <end position="857"/>
    </location>
</feature>
<dbReference type="Pfam" id="PF00069">
    <property type="entry name" value="Pkinase"/>
    <property type="match status" value="1"/>
</dbReference>
<evidence type="ECO:0000313" key="12">
    <source>
        <dbReference type="Proteomes" id="UP000193450"/>
    </source>
</evidence>
<dbReference type="KEGG" id="osg:BST96_08970"/>
<dbReference type="PANTHER" id="PTHR24348:SF71">
    <property type="entry name" value="PROTEIN KINASE DOMAIN-CONTAINING PROTEIN"/>
    <property type="match status" value="1"/>
</dbReference>
<dbReference type="InterPro" id="IPR008271">
    <property type="entry name" value="Ser/Thr_kinase_AS"/>
</dbReference>
<reference evidence="11 12" key="1">
    <citation type="submission" date="2016-11" db="EMBL/GenBank/DDBJ databases">
        <title>Trade-off between light-utilization and light-protection in marine flavobacteria.</title>
        <authorList>
            <person name="Kumagai Y."/>
        </authorList>
    </citation>
    <scope>NUCLEOTIDE SEQUENCE [LARGE SCALE GENOMIC DNA]</scope>
    <source>
        <strain evidence="11 12">NBRC 107125</strain>
    </source>
</reference>
<dbReference type="Gene3D" id="1.10.510.10">
    <property type="entry name" value="Transferase(Phosphotransferase) domain 1"/>
    <property type="match status" value="1"/>
</dbReference>
<dbReference type="PANTHER" id="PTHR24348">
    <property type="entry name" value="SERINE/THREONINE-PROTEIN KINASE UNC-51-RELATED"/>
    <property type="match status" value="1"/>
</dbReference>
<dbReference type="SMART" id="SM00220">
    <property type="entry name" value="S_TKc"/>
    <property type="match status" value="1"/>
</dbReference>
<evidence type="ECO:0000259" key="10">
    <source>
        <dbReference type="PROSITE" id="PS50011"/>
    </source>
</evidence>
<evidence type="ECO:0000256" key="9">
    <source>
        <dbReference type="SAM" id="MobiDB-lite"/>
    </source>
</evidence>
<evidence type="ECO:0000256" key="2">
    <source>
        <dbReference type="ARBA" id="ARBA00022527"/>
    </source>
</evidence>
<feature type="region of interest" description="Disordered" evidence="9">
    <location>
        <begin position="279"/>
        <end position="329"/>
    </location>
</feature>
<feature type="compositionally biased region" description="Basic residues" evidence="9">
    <location>
        <begin position="284"/>
        <end position="295"/>
    </location>
</feature>
<dbReference type="CDD" id="cd14014">
    <property type="entry name" value="STKc_PknB_like"/>
    <property type="match status" value="1"/>
</dbReference>
<dbReference type="OrthoDB" id="9801841at2"/>
<feature type="binding site" evidence="7">
    <location>
        <position position="39"/>
    </location>
    <ligand>
        <name>ATP</name>
        <dbReference type="ChEBI" id="CHEBI:30616"/>
    </ligand>
</feature>
<dbReference type="EC" id="2.7.11.1" evidence="1"/>
<dbReference type="GO" id="GO:0005737">
    <property type="term" value="C:cytoplasm"/>
    <property type="evidence" value="ECO:0007669"/>
    <property type="project" value="TreeGrafter"/>
</dbReference>
<dbReference type="GO" id="GO:0005524">
    <property type="term" value="F:ATP binding"/>
    <property type="evidence" value="ECO:0007669"/>
    <property type="project" value="UniProtKB-UniRule"/>
</dbReference>
<dbReference type="Proteomes" id="UP000193450">
    <property type="component" value="Chromosome"/>
</dbReference>
<dbReference type="PROSITE" id="PS50011">
    <property type="entry name" value="PROTEIN_KINASE_DOM"/>
    <property type="match status" value="1"/>
</dbReference>